<name>A0A8H4NYM2_9HYPO</name>
<sequence>MDSSANTVSEARFLDPPKCLVRPTEAHHTPLQLVHLVILAPFHLLRGLFLIHHYSKKVDAAFRARQVLRWINHTEITKPDWPFELLAILEVKDLSMYNIERRLKQSPEGAGEEKWFSYWEKGASQAIAYVKKN</sequence>
<reference evidence="2" key="1">
    <citation type="submission" date="2020-01" db="EMBL/GenBank/DDBJ databases">
        <title>Identification and distribution of gene clusters putatively required for synthesis of sphingolipid metabolism inhibitors in phylogenetically diverse species of the filamentous fungus Fusarium.</title>
        <authorList>
            <person name="Kim H.-S."/>
            <person name="Busman M."/>
            <person name="Brown D.W."/>
            <person name="Divon H."/>
            <person name="Uhlig S."/>
            <person name="Proctor R.H."/>
        </authorList>
    </citation>
    <scope>NUCLEOTIDE SEQUENCE</scope>
    <source>
        <strain evidence="2">NRRL 53441</strain>
    </source>
</reference>
<evidence type="ECO:0000313" key="2">
    <source>
        <dbReference type="EMBL" id="KAF4449476.1"/>
    </source>
</evidence>
<keyword evidence="1" id="KW-0472">Membrane</keyword>
<proteinExistence type="predicted"/>
<keyword evidence="3" id="KW-1185">Reference proteome</keyword>
<keyword evidence="1" id="KW-0812">Transmembrane</keyword>
<evidence type="ECO:0000313" key="3">
    <source>
        <dbReference type="Proteomes" id="UP000605986"/>
    </source>
</evidence>
<accession>A0A8H4NYM2</accession>
<protein>
    <submittedName>
        <fullName evidence="2">Uncharacterized protein</fullName>
    </submittedName>
</protein>
<comment type="caution">
    <text evidence="2">The sequence shown here is derived from an EMBL/GenBank/DDBJ whole genome shotgun (WGS) entry which is preliminary data.</text>
</comment>
<feature type="transmembrane region" description="Helical" evidence="1">
    <location>
        <begin position="33"/>
        <end position="55"/>
    </location>
</feature>
<dbReference type="Proteomes" id="UP000605986">
    <property type="component" value="Unassembled WGS sequence"/>
</dbReference>
<gene>
    <name evidence="2" type="ORF">F53441_7271</name>
</gene>
<dbReference type="EMBL" id="JAADJG010000284">
    <property type="protein sequence ID" value="KAF4449476.1"/>
    <property type="molecule type" value="Genomic_DNA"/>
</dbReference>
<keyword evidence="1" id="KW-1133">Transmembrane helix</keyword>
<evidence type="ECO:0000256" key="1">
    <source>
        <dbReference type="SAM" id="Phobius"/>
    </source>
</evidence>
<organism evidence="2 3">
    <name type="scientific">Fusarium austroafricanum</name>
    <dbReference type="NCBI Taxonomy" id="2364996"/>
    <lineage>
        <taxon>Eukaryota</taxon>
        <taxon>Fungi</taxon>
        <taxon>Dikarya</taxon>
        <taxon>Ascomycota</taxon>
        <taxon>Pezizomycotina</taxon>
        <taxon>Sordariomycetes</taxon>
        <taxon>Hypocreomycetidae</taxon>
        <taxon>Hypocreales</taxon>
        <taxon>Nectriaceae</taxon>
        <taxon>Fusarium</taxon>
        <taxon>Fusarium concolor species complex</taxon>
    </lineage>
</organism>
<dbReference type="AlphaFoldDB" id="A0A8H4NYM2"/>